<gene>
    <name evidence="1" type="ORF">NCTC12929_01308</name>
</gene>
<dbReference type="AlphaFoldDB" id="A0A7Z8YNG9"/>
<evidence type="ECO:0000313" key="2">
    <source>
        <dbReference type="Proteomes" id="UP000270205"/>
    </source>
</evidence>
<dbReference type="Proteomes" id="UP000270205">
    <property type="component" value="Unassembled WGS sequence"/>
</dbReference>
<reference evidence="1 2" key="1">
    <citation type="submission" date="2018-11" db="EMBL/GenBank/DDBJ databases">
        <authorList>
            <consortium name="Pathogen Informatics"/>
        </authorList>
    </citation>
    <scope>NUCLEOTIDE SEQUENCE [LARGE SCALE GENOMIC DNA]</scope>
    <source>
        <strain evidence="1 2">NCTC12929</strain>
    </source>
</reference>
<dbReference type="RefSeq" id="WP_125151240.1">
    <property type="nucleotide sequence ID" value="NZ_UYIV01000001.1"/>
</dbReference>
<evidence type="ECO:0008006" key="3">
    <source>
        <dbReference type="Google" id="ProtNLM"/>
    </source>
</evidence>
<evidence type="ECO:0000313" key="1">
    <source>
        <dbReference type="EMBL" id="VDH04169.1"/>
    </source>
</evidence>
<organism evidence="1 2">
    <name type="scientific">Bergeyella zoohelcum</name>
    <dbReference type="NCBI Taxonomy" id="1015"/>
    <lineage>
        <taxon>Bacteria</taxon>
        <taxon>Pseudomonadati</taxon>
        <taxon>Bacteroidota</taxon>
        <taxon>Flavobacteriia</taxon>
        <taxon>Flavobacteriales</taxon>
        <taxon>Weeksellaceae</taxon>
        <taxon>Bergeyella</taxon>
    </lineage>
</organism>
<dbReference type="EMBL" id="UYIV01000001">
    <property type="protein sequence ID" value="VDH04169.1"/>
    <property type="molecule type" value="Genomic_DNA"/>
</dbReference>
<sequence>MAGQIAKIIKKIIQPRQKRCPACHRTLYDAINEQIDSEKRCPLEHCAFKSEINQAILESKTPEVLIWEIDKTEIFKNNSAILTWEVLYAKKVSISTLGDVPLKGAQTISPPRDTTYTLIIQDWKNNIFETEQTITVKVIPLPNINFIAEKAKIEIGDSVKLSWNIVNAINVYLLYEGKKEEVPLEGIKVLTINKNTVFKVIVTALDNATLFEKELLVEVFPKPVIIFFKVLPEVVISSQPVTFSWSVENAKKVVIDNGVGEVSMIGTKKTLLQKNKTMFKLTAYGELSNVEQEVFVKVFPTPIIESLKVPMPDFESRFKLDSMSLTLPDISVSINLPEFNFSFNLHKLEYITPDIPLNKIKPKYNSKSSIFNFSKLYEKIRRKTKA</sequence>
<comment type="caution">
    <text evidence="1">The sequence shown here is derived from an EMBL/GenBank/DDBJ whole genome shotgun (WGS) entry which is preliminary data.</text>
</comment>
<protein>
    <recommendedName>
        <fullName evidence="3">Bacterial Ig-like domain (Group 2)</fullName>
    </recommendedName>
</protein>
<accession>A0A7Z8YNG9</accession>
<proteinExistence type="predicted"/>
<name>A0A7Z8YNG9_9FLAO</name>